<evidence type="ECO:0000256" key="11">
    <source>
        <dbReference type="NCBIfam" id="TIGR00665"/>
    </source>
</evidence>
<keyword evidence="15" id="KW-1185">Reference proteome</keyword>
<protein>
    <recommendedName>
        <fullName evidence="11 12">Replicative DNA helicase</fullName>
        <ecNumber evidence="11 12">5.6.2.3</ecNumber>
    </recommendedName>
</protein>
<dbReference type="GO" id="GO:0003678">
    <property type="term" value="F:DNA helicase activity"/>
    <property type="evidence" value="ECO:0007669"/>
    <property type="project" value="UniProtKB-EC"/>
</dbReference>
<dbReference type="Gene3D" id="1.10.860.10">
    <property type="entry name" value="DNAb Helicase, Chain A"/>
    <property type="match status" value="1"/>
</dbReference>
<evidence type="ECO:0000259" key="13">
    <source>
        <dbReference type="PROSITE" id="PS51199"/>
    </source>
</evidence>
<proteinExistence type="inferred from homology"/>
<accession>A0ABR7YUK9</accession>
<dbReference type="CDD" id="cd00984">
    <property type="entry name" value="DnaB_C"/>
    <property type="match status" value="1"/>
</dbReference>
<dbReference type="SUPFAM" id="SSF48024">
    <property type="entry name" value="N-terminal domain of DnaB helicase"/>
    <property type="match status" value="1"/>
</dbReference>
<evidence type="ECO:0000256" key="7">
    <source>
        <dbReference type="ARBA" id="ARBA00022840"/>
    </source>
</evidence>
<dbReference type="InterPro" id="IPR016136">
    <property type="entry name" value="DNA_helicase_N/primase_C"/>
</dbReference>
<dbReference type="Pfam" id="PF00772">
    <property type="entry name" value="DnaB"/>
    <property type="match status" value="1"/>
</dbReference>
<keyword evidence="8 12" id="KW-0238">DNA-binding</keyword>
<dbReference type="Proteomes" id="UP000602759">
    <property type="component" value="Unassembled WGS sequence"/>
</dbReference>
<keyword evidence="9" id="KW-0413">Isomerase</keyword>
<evidence type="ECO:0000313" key="15">
    <source>
        <dbReference type="Proteomes" id="UP000602759"/>
    </source>
</evidence>
<evidence type="ECO:0000256" key="12">
    <source>
        <dbReference type="RuleBase" id="RU362085"/>
    </source>
</evidence>
<dbReference type="EMBL" id="JACOIK010000016">
    <property type="protein sequence ID" value="MBD1434851.1"/>
    <property type="molecule type" value="Genomic_DNA"/>
</dbReference>
<keyword evidence="4 12" id="KW-0547">Nucleotide-binding</keyword>
<gene>
    <name evidence="14" type="primary">dnaB</name>
    <name evidence="14" type="ORF">H8B06_18655</name>
</gene>
<comment type="caution">
    <text evidence="14">The sequence shown here is derived from an EMBL/GenBank/DDBJ whole genome shotgun (WGS) entry which is preliminary data.</text>
</comment>
<dbReference type="InterPro" id="IPR036185">
    <property type="entry name" value="DNA_heli_DnaB-like_N_sf"/>
</dbReference>
<comment type="function">
    <text evidence="12">The main replicative DNA helicase, it participates in initiation and elongation during chromosome replication. Travels ahead of the DNA replisome, separating dsDNA into templates for DNA synthesis. A processive ATP-dependent 5'-3' DNA helicase it has DNA-dependent ATPase activity.</text>
</comment>
<evidence type="ECO:0000256" key="6">
    <source>
        <dbReference type="ARBA" id="ARBA00022806"/>
    </source>
</evidence>
<evidence type="ECO:0000256" key="8">
    <source>
        <dbReference type="ARBA" id="ARBA00023125"/>
    </source>
</evidence>
<comment type="catalytic activity">
    <reaction evidence="10 12">
        <text>ATP + H2O = ADP + phosphate + H(+)</text>
        <dbReference type="Rhea" id="RHEA:13065"/>
        <dbReference type="ChEBI" id="CHEBI:15377"/>
        <dbReference type="ChEBI" id="CHEBI:15378"/>
        <dbReference type="ChEBI" id="CHEBI:30616"/>
        <dbReference type="ChEBI" id="CHEBI:43474"/>
        <dbReference type="ChEBI" id="CHEBI:456216"/>
        <dbReference type="EC" id="5.6.2.3"/>
    </reaction>
</comment>
<evidence type="ECO:0000313" key="14">
    <source>
        <dbReference type="EMBL" id="MBD1434851.1"/>
    </source>
</evidence>
<keyword evidence="6 12" id="KW-0347">Helicase</keyword>
<evidence type="ECO:0000256" key="10">
    <source>
        <dbReference type="ARBA" id="ARBA00048954"/>
    </source>
</evidence>
<evidence type="ECO:0000256" key="3">
    <source>
        <dbReference type="ARBA" id="ARBA00022705"/>
    </source>
</evidence>
<keyword evidence="3 12" id="KW-0235">DNA replication</keyword>
<organism evidence="14 15">
    <name type="scientific">Sphingobacterium micropteri</name>
    <dbReference type="NCBI Taxonomy" id="2763501"/>
    <lineage>
        <taxon>Bacteria</taxon>
        <taxon>Pseudomonadati</taxon>
        <taxon>Bacteroidota</taxon>
        <taxon>Sphingobacteriia</taxon>
        <taxon>Sphingobacteriales</taxon>
        <taxon>Sphingobacteriaceae</taxon>
        <taxon>Sphingobacterium</taxon>
    </lineage>
</organism>
<evidence type="ECO:0000256" key="4">
    <source>
        <dbReference type="ARBA" id="ARBA00022741"/>
    </source>
</evidence>
<keyword evidence="7 12" id="KW-0067">ATP-binding</keyword>
<dbReference type="Gene3D" id="3.40.50.300">
    <property type="entry name" value="P-loop containing nucleotide triphosphate hydrolases"/>
    <property type="match status" value="1"/>
</dbReference>
<name>A0ABR7YUK9_9SPHI</name>
<dbReference type="InterPro" id="IPR007694">
    <property type="entry name" value="DNA_helicase_DnaB-like_C"/>
</dbReference>
<dbReference type="InterPro" id="IPR007693">
    <property type="entry name" value="DNA_helicase_DnaB-like_N"/>
</dbReference>
<comment type="similarity">
    <text evidence="1 12">Belongs to the helicase family. DnaB subfamily.</text>
</comment>
<dbReference type="RefSeq" id="WP_190995714.1">
    <property type="nucleotide sequence ID" value="NZ_JACOIK010000016.1"/>
</dbReference>
<dbReference type="PANTHER" id="PTHR30153:SF2">
    <property type="entry name" value="REPLICATIVE DNA HELICASE"/>
    <property type="match status" value="1"/>
</dbReference>
<dbReference type="SUPFAM" id="SSF52540">
    <property type="entry name" value="P-loop containing nucleoside triphosphate hydrolases"/>
    <property type="match status" value="1"/>
</dbReference>
<evidence type="ECO:0000256" key="1">
    <source>
        <dbReference type="ARBA" id="ARBA00008428"/>
    </source>
</evidence>
<reference evidence="14 15" key="1">
    <citation type="submission" date="2020-08" db="EMBL/GenBank/DDBJ databases">
        <title>Sphingobacterium sp. DN00404 isolated from aquaculture water.</title>
        <authorList>
            <person name="Zhang M."/>
        </authorList>
    </citation>
    <scope>NUCLEOTIDE SEQUENCE [LARGE SCALE GENOMIC DNA]</scope>
    <source>
        <strain evidence="14 15">DN00404</strain>
    </source>
</reference>
<keyword evidence="5 12" id="KW-0378">Hydrolase</keyword>
<dbReference type="InterPro" id="IPR007692">
    <property type="entry name" value="DNA_helicase_DnaB"/>
</dbReference>
<sequence>MENTKDIEQIIIGALLIEKNAIHRVQGILTAEVFQVEQHQQIYSAIIELHNERRPIDLVTVNSQLKKSLGKLYSAETMNYLILTMDRVVSSANIEEHVFILQEQHMAKYAVNQSKELIEELSQGEDPLMAIDEHITRLSSKINLNTGKSAIKFADAFAQRLKDYETPLPNGLLGNTSGFVELDQAFNGFQSGCLYIVAARPAMGKTAFALNLARNQAIIDGKPGVIFNLEMGNEQTIDRLVSAESNVLLENIKKRNFTSSEFRQIASINKLIASKIFLDDTAAITLNAIRSKAIRLKHQHDIGFIVIDYLQLITLGAKSKAGNREQEVSTISRGLKALSKELGIPVIALSQLSRGVDRASDNRPRLSDLRESGAIEQDADVVMFLYRPEYYGVFQDDNGNSLIGLTEVIIAKNRQGITGTQLLRFNGAKMRFDSYQQSQSMISEAGF</sequence>
<dbReference type="PANTHER" id="PTHR30153">
    <property type="entry name" value="REPLICATIVE DNA HELICASE DNAB"/>
    <property type="match status" value="1"/>
</dbReference>
<dbReference type="Pfam" id="PF03796">
    <property type="entry name" value="DnaB_C"/>
    <property type="match status" value="1"/>
</dbReference>
<evidence type="ECO:0000256" key="2">
    <source>
        <dbReference type="ARBA" id="ARBA00022515"/>
    </source>
</evidence>
<dbReference type="NCBIfam" id="TIGR00665">
    <property type="entry name" value="DnaB"/>
    <property type="match status" value="1"/>
</dbReference>
<dbReference type="InterPro" id="IPR027417">
    <property type="entry name" value="P-loop_NTPase"/>
</dbReference>
<feature type="domain" description="SF4 helicase" evidence="13">
    <location>
        <begin position="168"/>
        <end position="439"/>
    </location>
</feature>
<dbReference type="PROSITE" id="PS51199">
    <property type="entry name" value="SF4_HELICASE"/>
    <property type="match status" value="1"/>
</dbReference>
<dbReference type="GO" id="GO:0016787">
    <property type="term" value="F:hydrolase activity"/>
    <property type="evidence" value="ECO:0007669"/>
    <property type="project" value="UniProtKB-KW"/>
</dbReference>
<keyword evidence="2 12" id="KW-0639">Primosome</keyword>
<evidence type="ECO:0000256" key="9">
    <source>
        <dbReference type="ARBA" id="ARBA00023235"/>
    </source>
</evidence>
<evidence type="ECO:0000256" key="5">
    <source>
        <dbReference type="ARBA" id="ARBA00022801"/>
    </source>
</evidence>
<dbReference type="EC" id="5.6.2.3" evidence="11 12"/>